<dbReference type="Gene3D" id="3.60.15.10">
    <property type="entry name" value="Ribonuclease Z/Hydroxyacylglutathione hydrolase-like"/>
    <property type="match status" value="1"/>
</dbReference>
<dbReference type="SMART" id="SM00849">
    <property type="entry name" value="Lactamase_B"/>
    <property type="match status" value="1"/>
</dbReference>
<comment type="similarity">
    <text evidence="1">Belongs to the metallo-beta-lactamase superfamily.</text>
</comment>
<dbReference type="InterPro" id="IPR001279">
    <property type="entry name" value="Metallo-B-lactamas"/>
</dbReference>
<dbReference type="SUPFAM" id="SSF56281">
    <property type="entry name" value="Metallo-hydrolase/oxidoreductase"/>
    <property type="match status" value="1"/>
</dbReference>
<name>A0A919NIL7_9ACTN</name>
<protein>
    <submittedName>
        <fullName evidence="6">MBL fold metallo-hydrolase</fullName>
    </submittedName>
</protein>
<evidence type="ECO:0000256" key="1">
    <source>
        <dbReference type="ARBA" id="ARBA00007749"/>
    </source>
</evidence>
<accession>A0A919NIL7</accession>
<dbReference type="Pfam" id="PF00753">
    <property type="entry name" value="Lactamase_B"/>
    <property type="match status" value="1"/>
</dbReference>
<organism evidence="6 7">
    <name type="scientific">Paractinoplanes tereljensis</name>
    <dbReference type="NCBI Taxonomy" id="571912"/>
    <lineage>
        <taxon>Bacteria</taxon>
        <taxon>Bacillati</taxon>
        <taxon>Actinomycetota</taxon>
        <taxon>Actinomycetes</taxon>
        <taxon>Micromonosporales</taxon>
        <taxon>Micromonosporaceae</taxon>
        <taxon>Paractinoplanes</taxon>
    </lineage>
</organism>
<keyword evidence="2" id="KW-0479">Metal-binding</keyword>
<keyword evidence="4" id="KW-0862">Zinc</keyword>
<evidence type="ECO:0000256" key="2">
    <source>
        <dbReference type="ARBA" id="ARBA00022723"/>
    </source>
</evidence>
<evidence type="ECO:0000313" key="7">
    <source>
        <dbReference type="Proteomes" id="UP000623608"/>
    </source>
</evidence>
<dbReference type="PANTHER" id="PTHR42978:SF6">
    <property type="entry name" value="QUORUM-QUENCHING LACTONASE YTNP-RELATED"/>
    <property type="match status" value="1"/>
</dbReference>
<evidence type="ECO:0000259" key="5">
    <source>
        <dbReference type="SMART" id="SM00849"/>
    </source>
</evidence>
<evidence type="ECO:0000313" key="6">
    <source>
        <dbReference type="EMBL" id="GIF19344.1"/>
    </source>
</evidence>
<dbReference type="AlphaFoldDB" id="A0A919NIL7"/>
<dbReference type="EMBL" id="BOMY01000013">
    <property type="protein sequence ID" value="GIF19344.1"/>
    <property type="molecule type" value="Genomic_DNA"/>
</dbReference>
<keyword evidence="3" id="KW-0378">Hydrolase</keyword>
<evidence type="ECO:0000256" key="3">
    <source>
        <dbReference type="ARBA" id="ARBA00022801"/>
    </source>
</evidence>
<dbReference type="InterPro" id="IPR051013">
    <property type="entry name" value="MBL_superfamily_lactonases"/>
</dbReference>
<dbReference type="InterPro" id="IPR036866">
    <property type="entry name" value="RibonucZ/Hydroxyglut_hydro"/>
</dbReference>
<gene>
    <name evidence="6" type="ORF">Ate02nite_20740</name>
</gene>
<dbReference type="Proteomes" id="UP000623608">
    <property type="component" value="Unassembled WGS sequence"/>
</dbReference>
<dbReference type="PANTHER" id="PTHR42978">
    <property type="entry name" value="QUORUM-QUENCHING LACTONASE YTNP-RELATED-RELATED"/>
    <property type="match status" value="1"/>
</dbReference>
<comment type="caution">
    <text evidence="6">The sequence shown here is derived from an EMBL/GenBank/DDBJ whole genome shotgun (WGS) entry which is preliminary data.</text>
</comment>
<sequence length="274" mass="29064">MPGTIFRMPLTHTVGQLTVTALQDAEGPFPDTRQESFPDATAEQWAAADALDPAARGAGGEWWLRYRSYAIRHGDGPVTLVDAGIGPAGSLAADWAPVPGHLPDELAAAGIAPSEVSAIVLTHLHNDHMGWAVPRDSPFKRARVIVQQADVDAYRANRDHAGQYDLLIEPLLAQGRLQVLDGDHAVCAGVRVVATPGHTPGHQTVLVEDGDDSLLVTGDLLVHAIQLLYPELAYASDMDPGRAHASRAKALAAAVARGTTLAVSHLGPAFHRQR</sequence>
<evidence type="ECO:0000256" key="4">
    <source>
        <dbReference type="ARBA" id="ARBA00022833"/>
    </source>
</evidence>
<reference evidence="6" key="1">
    <citation type="submission" date="2021-01" db="EMBL/GenBank/DDBJ databases">
        <title>Whole genome shotgun sequence of Actinoplanes tereljensis NBRC 105297.</title>
        <authorList>
            <person name="Komaki H."/>
            <person name="Tamura T."/>
        </authorList>
    </citation>
    <scope>NUCLEOTIDE SEQUENCE</scope>
    <source>
        <strain evidence="6">NBRC 105297</strain>
    </source>
</reference>
<dbReference type="GO" id="GO:0046872">
    <property type="term" value="F:metal ion binding"/>
    <property type="evidence" value="ECO:0007669"/>
    <property type="project" value="UniProtKB-KW"/>
</dbReference>
<keyword evidence="7" id="KW-1185">Reference proteome</keyword>
<feature type="domain" description="Metallo-beta-lactamase" evidence="5">
    <location>
        <begin position="65"/>
        <end position="265"/>
    </location>
</feature>
<dbReference type="GO" id="GO:0016787">
    <property type="term" value="F:hydrolase activity"/>
    <property type="evidence" value="ECO:0007669"/>
    <property type="project" value="UniProtKB-KW"/>
</dbReference>
<proteinExistence type="inferred from homology"/>